<dbReference type="Proteomes" id="UP000664052">
    <property type="component" value="Unassembled WGS sequence"/>
</dbReference>
<dbReference type="PROSITE" id="PS50082">
    <property type="entry name" value="WD_REPEATS_2"/>
    <property type="match status" value="1"/>
</dbReference>
<comment type="caution">
    <text evidence="2">The sequence shown here is derived from an EMBL/GenBank/DDBJ whole genome shotgun (WGS) entry which is preliminary data.</text>
</comment>
<proteinExistence type="predicted"/>
<dbReference type="InterPro" id="IPR001680">
    <property type="entry name" value="WD40_rpt"/>
</dbReference>
<reference evidence="2 3" key="1">
    <citation type="submission" date="2021-02" db="EMBL/GenBank/DDBJ databases">
        <title>De Novo genome assembly of isolated myxobacteria.</title>
        <authorList>
            <person name="Stevens D.C."/>
        </authorList>
    </citation>
    <scope>NUCLEOTIDE SEQUENCE [LARGE SCALE GENOMIC DNA]</scope>
    <source>
        <strain evidence="2 3">ATCC 29039</strain>
    </source>
</reference>
<name>A0ABS3DB79_9BACT</name>
<keyword evidence="3" id="KW-1185">Reference proteome</keyword>
<dbReference type="SUPFAM" id="SSF50998">
    <property type="entry name" value="Quinoprotein alcohol dehydrogenase-like"/>
    <property type="match status" value="1"/>
</dbReference>
<sequence>MFSHDSRFAAAVVTDHEQEQAFLYLWDLTTDRHPWILPLGFAFAESVAFHPTRPLLVAGGIHEMVVVDVNERRELKRLNDVHHYASNLDFSPDGQLLVSSADGRGFVLHDFETGGLLFSHSDDNDEQTSDAVFSPDGRFIAWAQGDGTVGLWGID</sequence>
<organism evidence="2 3">
    <name type="scientific">Corallococcus macrosporus</name>
    <dbReference type="NCBI Taxonomy" id="35"/>
    <lineage>
        <taxon>Bacteria</taxon>
        <taxon>Pseudomonadati</taxon>
        <taxon>Myxococcota</taxon>
        <taxon>Myxococcia</taxon>
        <taxon>Myxococcales</taxon>
        <taxon>Cystobacterineae</taxon>
        <taxon>Myxococcaceae</taxon>
        <taxon>Corallococcus</taxon>
    </lineage>
</organism>
<evidence type="ECO:0000313" key="2">
    <source>
        <dbReference type="EMBL" id="MBN8227605.1"/>
    </source>
</evidence>
<dbReference type="InterPro" id="IPR011047">
    <property type="entry name" value="Quinoprotein_ADH-like_sf"/>
</dbReference>
<protein>
    <submittedName>
        <fullName evidence="2">WD40 repeat domain-containing protein</fullName>
    </submittedName>
</protein>
<keyword evidence="1" id="KW-0853">WD repeat</keyword>
<dbReference type="PROSITE" id="PS50294">
    <property type="entry name" value="WD_REPEATS_REGION"/>
    <property type="match status" value="1"/>
</dbReference>
<gene>
    <name evidence="2" type="ORF">JYK02_08810</name>
</gene>
<dbReference type="Pfam" id="PF00400">
    <property type="entry name" value="WD40"/>
    <property type="match status" value="2"/>
</dbReference>
<dbReference type="RefSeq" id="WP_207050448.1">
    <property type="nucleotide sequence ID" value="NZ_JAFIMU010000004.1"/>
</dbReference>
<dbReference type="Gene3D" id="2.130.10.10">
    <property type="entry name" value="YVTN repeat-like/Quinoprotein amine dehydrogenase"/>
    <property type="match status" value="1"/>
</dbReference>
<accession>A0ABS3DB79</accession>
<dbReference type="EMBL" id="JAFIMU010000004">
    <property type="protein sequence ID" value="MBN8227605.1"/>
    <property type="molecule type" value="Genomic_DNA"/>
</dbReference>
<evidence type="ECO:0000256" key="1">
    <source>
        <dbReference type="PROSITE-ProRule" id="PRU00221"/>
    </source>
</evidence>
<dbReference type="InterPro" id="IPR015943">
    <property type="entry name" value="WD40/YVTN_repeat-like_dom_sf"/>
</dbReference>
<evidence type="ECO:0000313" key="3">
    <source>
        <dbReference type="Proteomes" id="UP000664052"/>
    </source>
</evidence>
<feature type="repeat" description="WD" evidence="1">
    <location>
        <begin position="121"/>
        <end position="155"/>
    </location>
</feature>